<dbReference type="Proteomes" id="UP001303473">
    <property type="component" value="Unassembled WGS sequence"/>
</dbReference>
<evidence type="ECO:0000313" key="4">
    <source>
        <dbReference type="Proteomes" id="UP001303473"/>
    </source>
</evidence>
<sequence length="199" mass="23124">LSKNWPMIEHVVMVKHPNIPVQNEIRGADEGDGDCYWRAISLLVYGTMADWLRVKSEHLHWLTAVLRNPDHPRHAAYARENSKDPIAAATRPTSTNDAGSRWSGRVNWVERLQIPGCWSHEDQIALSADLYNLFIVLFLYDSDTVEKWKGKCFDTRGAGAYNNRHVFICLNKGHFQPMIPNEYHHWEFKYPRPTLRSTR</sequence>
<evidence type="ECO:0000259" key="2">
    <source>
        <dbReference type="PROSITE" id="PS50802"/>
    </source>
</evidence>
<dbReference type="CDD" id="cd22744">
    <property type="entry name" value="OTU"/>
    <property type="match status" value="1"/>
</dbReference>
<feature type="domain" description="OTU" evidence="2">
    <location>
        <begin position="24"/>
        <end position="181"/>
    </location>
</feature>
<organism evidence="3 4">
    <name type="scientific">Diplogelasinospora grovesii</name>
    <dbReference type="NCBI Taxonomy" id="303347"/>
    <lineage>
        <taxon>Eukaryota</taxon>
        <taxon>Fungi</taxon>
        <taxon>Dikarya</taxon>
        <taxon>Ascomycota</taxon>
        <taxon>Pezizomycotina</taxon>
        <taxon>Sordariomycetes</taxon>
        <taxon>Sordariomycetidae</taxon>
        <taxon>Sordariales</taxon>
        <taxon>Diplogelasinosporaceae</taxon>
        <taxon>Diplogelasinospora</taxon>
    </lineage>
</organism>
<proteinExistence type="predicted"/>
<dbReference type="PROSITE" id="PS50802">
    <property type="entry name" value="OTU"/>
    <property type="match status" value="1"/>
</dbReference>
<keyword evidence="4" id="KW-1185">Reference proteome</keyword>
<evidence type="ECO:0000256" key="1">
    <source>
        <dbReference type="SAM" id="MobiDB-lite"/>
    </source>
</evidence>
<comment type="caution">
    <text evidence="3">The sequence shown here is derived from an EMBL/GenBank/DDBJ whole genome shotgun (WGS) entry which is preliminary data.</text>
</comment>
<dbReference type="AlphaFoldDB" id="A0AAN6MV84"/>
<evidence type="ECO:0000313" key="3">
    <source>
        <dbReference type="EMBL" id="KAK3934075.1"/>
    </source>
</evidence>
<feature type="region of interest" description="Disordered" evidence="1">
    <location>
        <begin position="79"/>
        <end position="99"/>
    </location>
</feature>
<feature type="non-terminal residue" evidence="3">
    <location>
        <position position="199"/>
    </location>
</feature>
<name>A0AAN6MV84_9PEZI</name>
<feature type="non-terminal residue" evidence="3">
    <location>
        <position position="1"/>
    </location>
</feature>
<gene>
    <name evidence="3" type="ORF">QBC46DRAFT_223929</name>
</gene>
<dbReference type="Gene3D" id="3.90.70.80">
    <property type="match status" value="1"/>
</dbReference>
<reference evidence="4" key="1">
    <citation type="journal article" date="2023" name="Mol. Phylogenet. Evol.">
        <title>Genome-scale phylogeny and comparative genomics of the fungal order Sordariales.</title>
        <authorList>
            <person name="Hensen N."/>
            <person name="Bonometti L."/>
            <person name="Westerberg I."/>
            <person name="Brannstrom I.O."/>
            <person name="Guillou S."/>
            <person name="Cros-Aarteil S."/>
            <person name="Calhoun S."/>
            <person name="Haridas S."/>
            <person name="Kuo A."/>
            <person name="Mondo S."/>
            <person name="Pangilinan J."/>
            <person name="Riley R."/>
            <person name="LaButti K."/>
            <person name="Andreopoulos B."/>
            <person name="Lipzen A."/>
            <person name="Chen C."/>
            <person name="Yan M."/>
            <person name="Daum C."/>
            <person name="Ng V."/>
            <person name="Clum A."/>
            <person name="Steindorff A."/>
            <person name="Ohm R.A."/>
            <person name="Martin F."/>
            <person name="Silar P."/>
            <person name="Natvig D.O."/>
            <person name="Lalanne C."/>
            <person name="Gautier V."/>
            <person name="Ament-Velasquez S.L."/>
            <person name="Kruys A."/>
            <person name="Hutchinson M.I."/>
            <person name="Powell A.J."/>
            <person name="Barry K."/>
            <person name="Miller A.N."/>
            <person name="Grigoriev I.V."/>
            <person name="Debuchy R."/>
            <person name="Gladieux P."/>
            <person name="Hiltunen Thoren M."/>
            <person name="Johannesson H."/>
        </authorList>
    </citation>
    <scope>NUCLEOTIDE SEQUENCE [LARGE SCALE GENOMIC DNA]</scope>
    <source>
        <strain evidence="4">CBS 340.73</strain>
    </source>
</reference>
<dbReference type="EMBL" id="MU854031">
    <property type="protein sequence ID" value="KAK3934075.1"/>
    <property type="molecule type" value="Genomic_DNA"/>
</dbReference>
<protein>
    <recommendedName>
        <fullName evidence="2">OTU domain-containing protein</fullName>
    </recommendedName>
</protein>
<dbReference type="InterPro" id="IPR003323">
    <property type="entry name" value="OTU_dom"/>
</dbReference>
<accession>A0AAN6MV84</accession>